<feature type="region of interest" description="Disordered" evidence="1">
    <location>
        <begin position="143"/>
        <end position="183"/>
    </location>
</feature>
<comment type="caution">
    <text evidence="3">The sequence shown here is derived from an EMBL/GenBank/DDBJ whole genome shotgun (WGS) entry which is preliminary data.</text>
</comment>
<dbReference type="PROSITE" id="PS50108">
    <property type="entry name" value="CRIB"/>
    <property type="match status" value="1"/>
</dbReference>
<protein>
    <recommendedName>
        <fullName evidence="2">CRIB domain-containing protein</fullName>
    </recommendedName>
</protein>
<dbReference type="EMBL" id="MCFE01000363">
    <property type="protein sequence ID" value="ORX90722.1"/>
    <property type="molecule type" value="Genomic_DNA"/>
</dbReference>
<sequence length="232" mass="25782">MTSLQCWVAPPAGPASISEYAATPLASIQQTDPSKPKKSPRFLTSIVRSIRNLLKPKKAPEISTPFNFVHCRHAGVDPATKEIIDLPVDSMYLVSLDHLDSVSHLPSKIHPKVSDTRRASAPPQKPHSLVYEVRVSRKSVCADDLNKQESNPQRSTIQSNQGDKTHQRNSTHRPSLQLPRNRKKTSQLIPLGQNLEISPPFNPMHTAHIAFSKDGALIAMPQSWRRSLAFES</sequence>
<organism evidence="3 4">
    <name type="scientific">Basidiobolus meristosporus CBS 931.73</name>
    <dbReference type="NCBI Taxonomy" id="1314790"/>
    <lineage>
        <taxon>Eukaryota</taxon>
        <taxon>Fungi</taxon>
        <taxon>Fungi incertae sedis</taxon>
        <taxon>Zoopagomycota</taxon>
        <taxon>Entomophthoromycotina</taxon>
        <taxon>Basidiobolomycetes</taxon>
        <taxon>Basidiobolales</taxon>
        <taxon>Basidiobolaceae</taxon>
        <taxon>Basidiobolus</taxon>
    </lineage>
</organism>
<dbReference type="InParanoid" id="A0A1Y1XYB0"/>
<evidence type="ECO:0000313" key="3">
    <source>
        <dbReference type="EMBL" id="ORX90722.1"/>
    </source>
</evidence>
<feature type="domain" description="CRIB" evidence="2">
    <location>
        <begin position="62"/>
        <end position="75"/>
    </location>
</feature>
<accession>A0A1Y1XYB0</accession>
<dbReference type="Proteomes" id="UP000193498">
    <property type="component" value="Unassembled WGS sequence"/>
</dbReference>
<feature type="region of interest" description="Disordered" evidence="1">
    <location>
        <begin position="106"/>
        <end position="129"/>
    </location>
</feature>
<name>A0A1Y1XYB0_9FUNG</name>
<evidence type="ECO:0000259" key="2">
    <source>
        <dbReference type="PROSITE" id="PS50108"/>
    </source>
</evidence>
<keyword evidence="4" id="KW-1185">Reference proteome</keyword>
<evidence type="ECO:0000256" key="1">
    <source>
        <dbReference type="SAM" id="MobiDB-lite"/>
    </source>
</evidence>
<gene>
    <name evidence="3" type="ORF">K493DRAFT_339828</name>
</gene>
<evidence type="ECO:0000313" key="4">
    <source>
        <dbReference type="Proteomes" id="UP000193498"/>
    </source>
</evidence>
<feature type="compositionally biased region" description="Polar residues" evidence="1">
    <location>
        <begin position="148"/>
        <end position="162"/>
    </location>
</feature>
<dbReference type="SMART" id="SM00285">
    <property type="entry name" value="PBD"/>
    <property type="match status" value="2"/>
</dbReference>
<proteinExistence type="predicted"/>
<dbReference type="InterPro" id="IPR000095">
    <property type="entry name" value="CRIB_dom"/>
</dbReference>
<dbReference type="Gene3D" id="3.90.810.10">
    <property type="entry name" value="CRIB domain"/>
    <property type="match status" value="2"/>
</dbReference>
<reference evidence="3 4" key="1">
    <citation type="submission" date="2016-07" db="EMBL/GenBank/DDBJ databases">
        <title>Pervasive Adenine N6-methylation of Active Genes in Fungi.</title>
        <authorList>
            <consortium name="DOE Joint Genome Institute"/>
            <person name="Mondo S.J."/>
            <person name="Dannebaum R.O."/>
            <person name="Kuo R.C."/>
            <person name="Labutti K."/>
            <person name="Haridas S."/>
            <person name="Kuo A."/>
            <person name="Salamov A."/>
            <person name="Ahrendt S.R."/>
            <person name="Lipzen A."/>
            <person name="Sullivan W."/>
            <person name="Andreopoulos W.B."/>
            <person name="Clum A."/>
            <person name="Lindquist E."/>
            <person name="Daum C."/>
            <person name="Ramamoorthy G.K."/>
            <person name="Gryganskyi A."/>
            <person name="Culley D."/>
            <person name="Magnuson J.K."/>
            <person name="James T.Y."/>
            <person name="O'Malley M.A."/>
            <person name="Stajich J.E."/>
            <person name="Spatafora J.W."/>
            <person name="Visel A."/>
            <person name="Grigoriev I.V."/>
        </authorList>
    </citation>
    <scope>NUCLEOTIDE SEQUENCE [LARGE SCALE GENOMIC DNA]</scope>
    <source>
        <strain evidence="3 4">CBS 931.73</strain>
    </source>
</reference>
<dbReference type="Pfam" id="PF00786">
    <property type="entry name" value="PBD"/>
    <property type="match status" value="2"/>
</dbReference>
<dbReference type="InterPro" id="IPR036936">
    <property type="entry name" value="CRIB_dom_sf"/>
</dbReference>
<dbReference type="AlphaFoldDB" id="A0A1Y1XYB0"/>